<dbReference type="InterPro" id="IPR036582">
    <property type="entry name" value="Mao_N_sf"/>
</dbReference>
<dbReference type="EMBL" id="FOXU01000005">
    <property type="protein sequence ID" value="SFQ56552.1"/>
    <property type="molecule type" value="Genomic_DNA"/>
</dbReference>
<keyword evidence="1" id="KW-0732">Signal</keyword>
<feature type="chain" id="PRO_5011693900" evidence="1">
    <location>
        <begin position="26"/>
        <end position="473"/>
    </location>
</feature>
<feature type="domain" description="Copper amine oxidase-like N-terminal" evidence="2">
    <location>
        <begin position="389"/>
        <end position="466"/>
    </location>
</feature>
<organism evidence="3 4">
    <name type="scientific">Psychrobacillus psychrotolerans</name>
    <dbReference type="NCBI Taxonomy" id="126156"/>
    <lineage>
        <taxon>Bacteria</taxon>
        <taxon>Bacillati</taxon>
        <taxon>Bacillota</taxon>
        <taxon>Bacilli</taxon>
        <taxon>Bacillales</taxon>
        <taxon>Bacillaceae</taxon>
        <taxon>Psychrobacillus</taxon>
    </lineage>
</organism>
<evidence type="ECO:0000259" key="2">
    <source>
        <dbReference type="Pfam" id="PF07833"/>
    </source>
</evidence>
<dbReference type="Proteomes" id="UP000198734">
    <property type="component" value="Unassembled WGS sequence"/>
</dbReference>
<feature type="signal peptide" evidence="1">
    <location>
        <begin position="1"/>
        <end position="25"/>
    </location>
</feature>
<evidence type="ECO:0000256" key="1">
    <source>
        <dbReference type="SAM" id="SignalP"/>
    </source>
</evidence>
<sequence length="473" mass="53487">MKKIYGAFVMILMFGLVWSQGSAFAQSDEAKVETTNFIKATGVITKVEEKKGTVTLTVETNGKEPQITFYNLTDETMVYNSGSTKEMEKLAFQKGQQIDAYYDKDKPMIMIYPAQISPELVIVHDAKTFGSVKVGKFDEELRSLDNELNLNVDDKTILENTDGEKIARADLSGKELIVFYTMATKSIPAQTAPIKIVAMSSPGEVSDTSDFIKFSGVITEITNDKNKLALTVVTEEDEPITTIFTLDKNVRLFKGKNAETVKKESFQIGQKIEAYYDKNKPMILIYPAQITPELLFVPGKEEFSFVKVAKFDQDMISLDRKLQLTISEETELRNEKNEVITQEDLVEKELIVFYAVTKRGMEGVPDQTTPLKVVALNYLSPDLKHIIENDHFIQNGTKMIPLRKVAEQLGYEVKSYSTSTQKLVTLLKGNSSFQIFRDTKAFSYNKSLQLFLEKPVLKDKKTYVSEEILDILK</sequence>
<dbReference type="OrthoDB" id="1684927at2"/>
<reference evidence="4" key="1">
    <citation type="submission" date="2016-10" db="EMBL/GenBank/DDBJ databases">
        <authorList>
            <person name="Varghese N."/>
            <person name="Submissions S."/>
        </authorList>
    </citation>
    <scope>NUCLEOTIDE SEQUENCE [LARGE SCALE GENOMIC DNA]</scope>
    <source>
        <strain evidence="4">DSM 11706</strain>
    </source>
</reference>
<keyword evidence="4" id="KW-1185">Reference proteome</keyword>
<dbReference type="STRING" id="126156.SAMN05421670_2742"/>
<dbReference type="Pfam" id="PF07833">
    <property type="entry name" value="Cu_amine_oxidN1"/>
    <property type="match status" value="1"/>
</dbReference>
<dbReference type="AlphaFoldDB" id="A0A1I5ZJ98"/>
<protein>
    <submittedName>
        <fullName evidence="3">Copper amine oxidase N-terminal domain-containing protein</fullName>
    </submittedName>
</protein>
<evidence type="ECO:0000313" key="3">
    <source>
        <dbReference type="EMBL" id="SFQ56552.1"/>
    </source>
</evidence>
<dbReference type="Gene3D" id="3.30.457.10">
    <property type="entry name" value="Copper amine oxidase-like, N-terminal domain"/>
    <property type="match status" value="1"/>
</dbReference>
<accession>A0A1I5ZJ98</accession>
<gene>
    <name evidence="3" type="ORF">SAMN05421670_2742</name>
</gene>
<dbReference type="RefSeq" id="WP_093537447.1">
    <property type="nucleotide sequence ID" value="NZ_FOXU01000005.1"/>
</dbReference>
<proteinExistence type="predicted"/>
<dbReference type="InterPro" id="IPR012854">
    <property type="entry name" value="Cu_amine_oxidase-like_N"/>
</dbReference>
<evidence type="ECO:0000313" key="4">
    <source>
        <dbReference type="Proteomes" id="UP000198734"/>
    </source>
</evidence>
<name>A0A1I5ZJ98_9BACI</name>
<dbReference type="SUPFAM" id="SSF55383">
    <property type="entry name" value="Copper amine oxidase, domain N"/>
    <property type="match status" value="1"/>
</dbReference>